<evidence type="ECO:0000313" key="3">
    <source>
        <dbReference type="Proteomes" id="UP001220324"/>
    </source>
</evidence>
<feature type="compositionally biased region" description="Polar residues" evidence="1">
    <location>
        <begin position="431"/>
        <end position="442"/>
    </location>
</feature>
<feature type="region of interest" description="Disordered" evidence="1">
    <location>
        <begin position="1"/>
        <end position="286"/>
    </location>
</feature>
<evidence type="ECO:0000256" key="1">
    <source>
        <dbReference type="SAM" id="MobiDB-lite"/>
    </source>
</evidence>
<evidence type="ECO:0000313" key="2">
    <source>
        <dbReference type="EMBL" id="KAJ5540995.1"/>
    </source>
</evidence>
<feature type="compositionally biased region" description="Low complexity" evidence="1">
    <location>
        <begin position="262"/>
        <end position="277"/>
    </location>
</feature>
<dbReference type="Proteomes" id="UP001220324">
    <property type="component" value="Unassembled WGS sequence"/>
</dbReference>
<gene>
    <name evidence="2" type="ORF">N7494_006071</name>
</gene>
<feature type="compositionally biased region" description="Basic and acidic residues" evidence="1">
    <location>
        <begin position="392"/>
        <end position="403"/>
    </location>
</feature>
<feature type="compositionally biased region" description="Polar residues" evidence="1">
    <location>
        <begin position="985"/>
        <end position="1013"/>
    </location>
</feature>
<feature type="region of interest" description="Disordered" evidence="1">
    <location>
        <begin position="343"/>
        <end position="658"/>
    </location>
</feature>
<feature type="compositionally biased region" description="Polar residues" evidence="1">
    <location>
        <begin position="584"/>
        <end position="593"/>
    </location>
</feature>
<feature type="compositionally biased region" description="Basic residues" evidence="1">
    <location>
        <begin position="682"/>
        <end position="691"/>
    </location>
</feature>
<dbReference type="InterPro" id="IPR019021">
    <property type="entry name" value="Mms22"/>
</dbReference>
<organism evidence="2 3">
    <name type="scientific">Penicillium frequentans</name>
    <dbReference type="NCBI Taxonomy" id="3151616"/>
    <lineage>
        <taxon>Eukaryota</taxon>
        <taxon>Fungi</taxon>
        <taxon>Dikarya</taxon>
        <taxon>Ascomycota</taxon>
        <taxon>Pezizomycotina</taxon>
        <taxon>Eurotiomycetes</taxon>
        <taxon>Eurotiomycetidae</taxon>
        <taxon>Eurotiales</taxon>
        <taxon>Aspergillaceae</taxon>
        <taxon>Penicillium</taxon>
    </lineage>
</organism>
<dbReference type="GO" id="GO:0000724">
    <property type="term" value="P:double-strand break repair via homologous recombination"/>
    <property type="evidence" value="ECO:0007669"/>
    <property type="project" value="TreeGrafter"/>
</dbReference>
<dbReference type="GO" id="GO:0031297">
    <property type="term" value="P:replication fork processing"/>
    <property type="evidence" value="ECO:0007669"/>
    <property type="project" value="InterPro"/>
</dbReference>
<dbReference type="GO" id="GO:0005634">
    <property type="term" value="C:nucleus"/>
    <property type="evidence" value="ECO:0007669"/>
    <property type="project" value="InterPro"/>
</dbReference>
<dbReference type="EMBL" id="JAQIZZ010000005">
    <property type="protein sequence ID" value="KAJ5540995.1"/>
    <property type="molecule type" value="Genomic_DNA"/>
</dbReference>
<comment type="caution">
    <text evidence="2">The sequence shown here is derived from an EMBL/GenBank/DDBJ whole genome shotgun (WGS) entry which is preliminary data.</text>
</comment>
<feature type="compositionally biased region" description="Acidic residues" evidence="1">
    <location>
        <begin position="14"/>
        <end position="23"/>
    </location>
</feature>
<feature type="region of interest" description="Disordered" evidence="1">
    <location>
        <begin position="985"/>
        <end position="1021"/>
    </location>
</feature>
<accession>A0AAD6CVJ6</accession>
<feature type="compositionally biased region" description="Polar residues" evidence="1">
    <location>
        <begin position="881"/>
        <end position="901"/>
    </location>
</feature>
<protein>
    <recommendedName>
        <fullName evidence="4">Protein mms22</fullName>
    </recommendedName>
</protein>
<feature type="compositionally biased region" description="Basic residues" evidence="1">
    <location>
        <begin position="722"/>
        <end position="732"/>
    </location>
</feature>
<dbReference type="GO" id="GO:0035361">
    <property type="term" value="C:Cul8-RING ubiquitin ligase complex"/>
    <property type="evidence" value="ECO:0007669"/>
    <property type="project" value="TreeGrafter"/>
</dbReference>
<feature type="compositionally biased region" description="Pro residues" evidence="1">
    <location>
        <begin position="381"/>
        <end position="391"/>
    </location>
</feature>
<feature type="compositionally biased region" description="Basic residues" evidence="1">
    <location>
        <begin position="409"/>
        <end position="428"/>
    </location>
</feature>
<feature type="compositionally biased region" description="Polar residues" evidence="1">
    <location>
        <begin position="190"/>
        <end position="203"/>
    </location>
</feature>
<feature type="region of interest" description="Disordered" evidence="1">
    <location>
        <begin position="878"/>
        <end position="912"/>
    </location>
</feature>
<feature type="compositionally biased region" description="Polar residues" evidence="1">
    <location>
        <begin position="244"/>
        <end position="253"/>
    </location>
</feature>
<feature type="region of interest" description="Disordered" evidence="1">
    <location>
        <begin position="671"/>
        <end position="748"/>
    </location>
</feature>
<reference evidence="2 3" key="1">
    <citation type="journal article" date="2023" name="IMA Fungus">
        <title>Comparative genomic study of the Penicillium genus elucidates a diverse pangenome and 15 lateral gene transfer events.</title>
        <authorList>
            <person name="Petersen C."/>
            <person name="Sorensen T."/>
            <person name="Nielsen M.R."/>
            <person name="Sondergaard T.E."/>
            <person name="Sorensen J.L."/>
            <person name="Fitzpatrick D.A."/>
            <person name="Frisvad J.C."/>
            <person name="Nielsen K.L."/>
        </authorList>
    </citation>
    <scope>NUCLEOTIDE SEQUENCE [LARGE SCALE GENOMIC DNA]</scope>
    <source>
        <strain evidence="2 3">IBT 35679</strain>
    </source>
</reference>
<sequence length="2324" mass="260769">MQMEPWRKRGFVPDSDEEDELDTLETKEGTVGDASDNDIDLEYLPVPKSKAVVESTASAEHDTDPEAGSIVLSDIEKPRAGSVELMTSPPIKQRYTKNSESQSRGPLETPRDHQSNPSANEQTPKPRRGGLKTYGKRSSATKSTKPRQEDEQNLNHISPKQDDGIWDIPSSPATHNWSARKSRRRDRESTPTASTPTKLSQSFIVRRPKVKDVQQLGGITRSRSSSPDELSLIEQPVVKPPRVNQPQNEDTPQPHSSEDDSPLSSPPSSIHSPAIEAEQGLGMTATEAQSAVLERISSEIEILPEILDQIQAQPMQRSFRSRNAIQLHPYAFEMAKYQKLMKQGGIRPVRMPAEEQRKRAPPTTDESQEQDDFNPDSIRSSPPPEEFLPPARPERRQDEEKNGIEQQNYRKHRSPIRRNHSTKRRRKSASGAWQNAGSNGQPRPQVVIHRTPPTHRPDTSAFDAIFDLSSSPPGPAGVSSATQTPRVSEGFRFPPGFTPPSTTTTIVQSKPASPQVYEHNVEEPGSETVSGDEDDSDISQASSGEPEETAEDREIRRIQRQTRGVLPASYIRLTQNRLEKQKRNQGSHNTGTQRMDGKGVAQKIVRKRGQPGRTISWMDFGDSDDSDDGDKNDNHKSAEQNDTHREPVHAPNDLFNDDQDIMEDNRIDYMLPTVPRNSSSSHRQKGLKRPKSKETISQSERQAKRARLKRQTRLTDESYGGHRTKKGSKKSAPKPASTSASTSASRSAWKPAQFLGILDAPDVASRPRHEQPQFLRIAARVARSRRDAGRRSPTRKFVQLGSKLDTVDANQSLREWKRGKIRQSKAILPPSNPRKQQPILGLPNEHRAPASYPRARESNHTAATQPDVIMVDDEAPAREGNASTGTAALPTPLSQHRNTAAVQPRQPERQGNQWIIRRNVAISSLKRTAHRPAAASLVESDGSQAASKAMFSRSLTLLNRDYRQNNKLNHGLTLNRYLSNTGSLGNSSAALSKPSPTARAQANASHQPSISQGQRRRLKKSMPHRINVDADEFHQIQEPVDDLDAAPIGPVAPTRQLSFSVGGLFNWQPSYSLDFGMMPLPDGTFFHESTFIGSGDFSRSLHLDKRDLDRETRSSPIIFKDQTYRWDAWNDTVSSQMGSVFDMITVESEQCIGPSAETRPDPSLASSSFAYRSLITYVTDSLSFIDPVDRKSFVMRTIGLVSRLREPVAAFITNGEFNKSGLVRLGYHNLVFANQIQQISSHPLVSTDLASDALNLAKACAKDVTALALSEAGIAELHRLVEEIKKPALRDTGIREEFPSATALVVTVQLLRSSQSFSGLLADLHIEVYTKCLLRNQKDITILEFAWRGLFTTLPLNEIDDRGIARRESRYKTGNDNWDLVKKLLSPVLDSCDTNSAIQPISYNSYCRTLFQRCHLLINAWGWRDCKPILDFLYDFFARKLLHNLKLEESRGSPTFLDELDKAPSLDIRAGEPCFHTLLKVIASGLRFLSSRYEKKKIRNFAWRLLPNHGRVYPKEMPLRHEDLDALRNHHDLLCTLYWAVPDGCRPRLEAIRNLVHPASSHRETCNINLKSWTRLVRFKLSTDEDVSGLEPFADWHSHFLSELAQQHSNVRNEIEAQNNNEKFASKDLVESTISQNQRQIETSLDVALSGLRTAVALAPSLKHAYKLISKTPFDAIVSLFDAKRARVNTVISEALHVIVAYVQKDPASPTATAVAPAPAVTTSFEEDSQEFEGFDDWTDIDAVLVQQDTAPEEVEYVQTNLRAIVFRLVSNCFGQENCPEDPILMDVVDCWASVAHVLVRHGLQRWDDYLSPYGNQSWSQLRQTMQTRKYTGHFLAVCIEKDSQILMESKNLVMGTWMSSLVERSSMLKFQHRLTAAVLNGRPQDPLLQNLPFTTDKTNGRYHINLEDLTQRRVSLLSSLLSNMREHVLQLEASGSRNLAITKQDYSEVLQRLMTAMKDNYCELGNGTAESAQGAYVEFVHRIIRFLQELTSDIKPVDPFFTDPTMFPLPSTDPRYIVAKLKRYEPKLASNKEVQTLTMFIQSIVERATVERQQSNLVDQLHTAMKSTYEAGRPEKPTLRAVLLQCVFPAYIELAFSTPAAWILSRPIILSITRVFWDLLFSLDTNDPACVSSLLRIFDVVFQASYRALRPLSTHPRRFKDPPVLSMFAEFLEMIVSSLVVVDYLDRVTDNAEGLISYIRWFSDLSTAVSAELDNSEPGTASDASIAAIPAPEQISDNSAAAVPQHLVTGRRLAFEDHQSYLKIWTLHNGKYYYTRQGHDAKEVSLDPGVVAVRQDKAVAEKAFKDASVEFSALVEHYDFFPS</sequence>
<keyword evidence="3" id="KW-1185">Reference proteome</keyword>
<dbReference type="PANTHER" id="PTHR28122">
    <property type="entry name" value="E3 UBIQUITIN-PROTEIN LIGASE SUBSTRATE RECEPTOR MMS22"/>
    <property type="match status" value="1"/>
</dbReference>
<dbReference type="PANTHER" id="PTHR28122:SF1">
    <property type="entry name" value="E3 UBIQUITIN-PROTEIN LIGASE SUBSTRATE RECEPTOR MMS22"/>
    <property type="match status" value="1"/>
</dbReference>
<dbReference type="Pfam" id="PF09462">
    <property type="entry name" value="Mus7"/>
    <property type="match status" value="1"/>
</dbReference>
<evidence type="ECO:0008006" key="4">
    <source>
        <dbReference type="Google" id="ProtNLM"/>
    </source>
</evidence>
<feature type="compositionally biased region" description="Low complexity" evidence="1">
    <location>
        <begin position="733"/>
        <end position="748"/>
    </location>
</feature>
<name>A0AAD6CVJ6_9EURO</name>
<feature type="compositionally biased region" description="Basic and acidic residues" evidence="1">
    <location>
        <begin position="629"/>
        <end position="648"/>
    </location>
</feature>
<feature type="region of interest" description="Disordered" evidence="1">
    <location>
        <begin position="827"/>
        <end position="849"/>
    </location>
</feature>
<proteinExistence type="predicted"/>
<feature type="compositionally biased region" description="Low complexity" evidence="1">
    <location>
        <begin position="491"/>
        <end position="505"/>
    </location>
</feature>